<feature type="signal peptide" evidence="3">
    <location>
        <begin position="1"/>
        <end position="26"/>
    </location>
</feature>
<evidence type="ECO:0000256" key="3">
    <source>
        <dbReference type="SAM" id="SignalP"/>
    </source>
</evidence>
<dbReference type="PANTHER" id="PTHR30404:SF0">
    <property type="entry name" value="N-ACETYLMURAMOYL-L-ALANINE AMIDASE AMIC"/>
    <property type="match status" value="1"/>
</dbReference>
<dbReference type="Gene3D" id="3.40.630.40">
    <property type="entry name" value="Zn-dependent exopeptidases"/>
    <property type="match status" value="1"/>
</dbReference>
<evidence type="ECO:0000313" key="5">
    <source>
        <dbReference type="EMBL" id="MBB6098748.1"/>
    </source>
</evidence>
<protein>
    <submittedName>
        <fullName evidence="5">N-acetylmuramoyl-L-alanine amidase</fullName>
        <ecNumber evidence="5">3.5.1.28</ecNumber>
    </submittedName>
</protein>
<dbReference type="Pfam" id="PF01520">
    <property type="entry name" value="Amidase_3"/>
    <property type="match status" value="1"/>
</dbReference>
<dbReference type="PANTHER" id="PTHR30404">
    <property type="entry name" value="N-ACETYLMURAMOYL-L-ALANINE AMIDASE"/>
    <property type="match status" value="1"/>
</dbReference>
<evidence type="ECO:0000256" key="2">
    <source>
        <dbReference type="SAM" id="MobiDB-lite"/>
    </source>
</evidence>
<keyword evidence="6" id="KW-1185">Reference proteome</keyword>
<keyword evidence="1 5" id="KW-0378">Hydrolase</keyword>
<evidence type="ECO:0000313" key="6">
    <source>
        <dbReference type="Proteomes" id="UP000569951"/>
    </source>
</evidence>
<comment type="caution">
    <text evidence="5">The sequence shown here is derived from an EMBL/GenBank/DDBJ whole genome shotgun (WGS) entry which is preliminary data.</text>
</comment>
<dbReference type="SMART" id="SM00646">
    <property type="entry name" value="Ami_3"/>
    <property type="match status" value="1"/>
</dbReference>
<reference evidence="5 6" key="1">
    <citation type="submission" date="2020-08" db="EMBL/GenBank/DDBJ databases">
        <title>Genomic Encyclopedia of Type Strains, Phase IV (KMG-IV): sequencing the most valuable type-strain genomes for metagenomic binning, comparative biology and taxonomic classification.</title>
        <authorList>
            <person name="Goeker M."/>
        </authorList>
    </citation>
    <scope>NUCLEOTIDE SEQUENCE [LARGE SCALE GENOMIC DNA]</scope>
    <source>
        <strain evidence="5 6">DSM 21458</strain>
    </source>
</reference>
<organism evidence="5 6">
    <name type="scientific">Deinobacterium chartae</name>
    <dbReference type="NCBI Taxonomy" id="521158"/>
    <lineage>
        <taxon>Bacteria</taxon>
        <taxon>Thermotogati</taxon>
        <taxon>Deinococcota</taxon>
        <taxon>Deinococci</taxon>
        <taxon>Deinococcales</taxon>
        <taxon>Deinococcaceae</taxon>
        <taxon>Deinobacterium</taxon>
    </lineage>
</organism>
<accession>A0A841I318</accession>
<dbReference type="InterPro" id="IPR002508">
    <property type="entry name" value="MurNAc-LAA_cat"/>
</dbReference>
<evidence type="ECO:0000259" key="4">
    <source>
        <dbReference type="SMART" id="SM00646"/>
    </source>
</evidence>
<feature type="compositionally biased region" description="Low complexity" evidence="2">
    <location>
        <begin position="67"/>
        <end position="83"/>
    </location>
</feature>
<dbReference type="InterPro" id="IPR050695">
    <property type="entry name" value="N-acetylmuramoyl_amidase_3"/>
</dbReference>
<feature type="domain" description="MurNAc-LAA" evidence="4">
    <location>
        <begin position="273"/>
        <end position="388"/>
    </location>
</feature>
<dbReference type="CDD" id="cd02696">
    <property type="entry name" value="MurNAc-LAA"/>
    <property type="match status" value="1"/>
</dbReference>
<dbReference type="GO" id="GO:0009253">
    <property type="term" value="P:peptidoglycan catabolic process"/>
    <property type="evidence" value="ECO:0007669"/>
    <property type="project" value="InterPro"/>
</dbReference>
<feature type="compositionally biased region" description="Pro residues" evidence="2">
    <location>
        <begin position="40"/>
        <end position="53"/>
    </location>
</feature>
<dbReference type="EC" id="3.5.1.28" evidence="5"/>
<feature type="chain" id="PRO_5032921736" evidence="3">
    <location>
        <begin position="27"/>
        <end position="395"/>
    </location>
</feature>
<dbReference type="EMBL" id="JACHHG010000007">
    <property type="protein sequence ID" value="MBB6098748.1"/>
    <property type="molecule type" value="Genomic_DNA"/>
</dbReference>
<sequence length="395" mass="41564">MNFSARRAVLSLLGSTLLLACPLAGAQSISVTYPAAEPLPFPEPHLPDPPATPTPSQTPAMPPTAFPASPQTAAPPGSAPSGAVIGEPRLGRNPGYTRVVFDVPPGTPYRIRSTPQGLQVELDGVSALARASAVQTPELLEWRYEPSPTGVSALLRTPYPLGARSGYRVLVLPPGDGTANQRVVVDLSPAYADLTPLTPEERMLPRFPPGTRVVLDPGHGGTDPGAVGAVTEKEVVLKAALLLRDLLVSAGAEVTLTRSDDRVFSSNKTADLAARARMGSAPHTVFVSIHANALETSAALRGYGIETWWYPNHPASQGLATALQNAMLGTTGAFSRGVRSTNLYVLKNARIPAALVEIGFVSHPVDGDNLKSDIYLQRVVLGIAWGIRNFVQPPG</sequence>
<keyword evidence="3" id="KW-0732">Signal</keyword>
<gene>
    <name evidence="5" type="ORF">HNR42_002183</name>
</gene>
<dbReference type="GO" id="GO:0008745">
    <property type="term" value="F:N-acetylmuramoyl-L-alanine amidase activity"/>
    <property type="evidence" value="ECO:0007669"/>
    <property type="project" value="UniProtKB-EC"/>
</dbReference>
<name>A0A841I318_9DEIO</name>
<dbReference type="SUPFAM" id="SSF53187">
    <property type="entry name" value="Zn-dependent exopeptidases"/>
    <property type="match status" value="1"/>
</dbReference>
<evidence type="ECO:0000256" key="1">
    <source>
        <dbReference type="ARBA" id="ARBA00022801"/>
    </source>
</evidence>
<dbReference type="AlphaFoldDB" id="A0A841I318"/>
<dbReference type="PROSITE" id="PS51257">
    <property type="entry name" value="PROKAR_LIPOPROTEIN"/>
    <property type="match status" value="1"/>
</dbReference>
<dbReference type="Proteomes" id="UP000569951">
    <property type="component" value="Unassembled WGS sequence"/>
</dbReference>
<proteinExistence type="predicted"/>
<dbReference type="RefSeq" id="WP_246351420.1">
    <property type="nucleotide sequence ID" value="NZ_JACHHG010000007.1"/>
</dbReference>
<dbReference type="GO" id="GO:0030288">
    <property type="term" value="C:outer membrane-bounded periplasmic space"/>
    <property type="evidence" value="ECO:0007669"/>
    <property type="project" value="TreeGrafter"/>
</dbReference>
<feature type="region of interest" description="Disordered" evidence="2">
    <location>
        <begin position="40"/>
        <end position="89"/>
    </location>
</feature>